<proteinExistence type="predicted"/>
<dbReference type="PANTHER" id="PTHR31845">
    <property type="entry name" value="FINGER DOMAIN PROTEIN, PUTATIVE-RELATED"/>
    <property type="match status" value="1"/>
</dbReference>
<dbReference type="PROSITE" id="PS00463">
    <property type="entry name" value="ZN2_CY6_FUNGAL_1"/>
    <property type="match status" value="1"/>
</dbReference>
<keyword evidence="5" id="KW-0804">Transcription</keyword>
<dbReference type="GO" id="GO:0000976">
    <property type="term" value="F:transcription cis-regulatory region binding"/>
    <property type="evidence" value="ECO:0007669"/>
    <property type="project" value="TreeGrafter"/>
</dbReference>
<dbReference type="GO" id="GO:0000981">
    <property type="term" value="F:DNA-binding transcription factor activity, RNA polymerase II-specific"/>
    <property type="evidence" value="ECO:0007669"/>
    <property type="project" value="InterPro"/>
</dbReference>
<dbReference type="PANTHER" id="PTHR31845:SF37">
    <property type="entry name" value="TRANSCRIPTION FACTOR DOMAIN-CONTAINING PROTEIN"/>
    <property type="match status" value="1"/>
</dbReference>
<dbReference type="EMBL" id="KV878125">
    <property type="protein sequence ID" value="OJI97599.1"/>
    <property type="molecule type" value="Genomic_DNA"/>
</dbReference>
<dbReference type="Proteomes" id="UP000184073">
    <property type="component" value="Unassembled WGS sequence"/>
</dbReference>
<evidence type="ECO:0000256" key="3">
    <source>
        <dbReference type="ARBA" id="ARBA00023015"/>
    </source>
</evidence>
<keyword evidence="9" id="KW-1185">Reference proteome</keyword>
<sequence length="551" mass="62725">MPAVSKTCRSCAESKVRCVRAPDSADICNRCRRLGKECLYRQSGRRFKGFEKDRKIAALESKIKELIVDDHSGGRSKSSVSGDIAEDIISRNFLDTETAERYLDIFRTQLTPHFPFIVVSPDTSLEKLRLEKPFLCLSILAAASFENMPLQRALGHEFKKVVASRIIVGGEISFELLQGLLVFLAWSHYHSKPHRYTQFLQLAISLIIDLRLDRPPQTGIWKTALRFGPTDSVDKTLDRPSWGRDEQRAVLGCYYLSSSIAMLVQKRSSLQRLPYHEECCRKLADAEYPHDKYIAPVIQLQFIAEKIDNLSEKHVPDLERPGSGAELYITNLQSELETFYRQLPFDINESPLLTIHYHATGLSLYQLALTITSRQSQTPFDYWRDEMSVSALISASSILNTLVQLPSKEEVGFNNTQWVQIGFALLVAYRHTVIASKPEQTFAFLDTLSKLEARVGGLSTEEVDANGKRDVFFDFRRRVVQIQKWFDGPNQNASRSQTTSDQMPFSEDMDFDRLSGTAVHLDATLPGEIQVPPDFLYSASFEEIMSEWVWK</sequence>
<dbReference type="InterPro" id="IPR051089">
    <property type="entry name" value="prtT"/>
</dbReference>
<feature type="domain" description="Zn(2)-C6 fungal-type" evidence="7">
    <location>
        <begin position="7"/>
        <end position="40"/>
    </location>
</feature>
<gene>
    <name evidence="8" type="ORF">ASPVEDRAFT_160293</name>
</gene>
<dbReference type="Gene3D" id="4.10.240.10">
    <property type="entry name" value="Zn(2)-C6 fungal-type DNA-binding domain"/>
    <property type="match status" value="1"/>
</dbReference>
<evidence type="ECO:0000256" key="6">
    <source>
        <dbReference type="ARBA" id="ARBA00023242"/>
    </source>
</evidence>
<dbReference type="GeneID" id="63724089"/>
<evidence type="ECO:0000313" key="9">
    <source>
        <dbReference type="Proteomes" id="UP000184073"/>
    </source>
</evidence>
<evidence type="ECO:0000256" key="5">
    <source>
        <dbReference type="ARBA" id="ARBA00023163"/>
    </source>
</evidence>
<keyword evidence="4" id="KW-0238">DNA-binding</keyword>
<dbReference type="InterPro" id="IPR001138">
    <property type="entry name" value="Zn2Cys6_DnaBD"/>
</dbReference>
<evidence type="ECO:0000256" key="1">
    <source>
        <dbReference type="ARBA" id="ARBA00004123"/>
    </source>
</evidence>
<dbReference type="VEuPathDB" id="FungiDB:ASPVEDRAFT_160293"/>
<name>A0A1L9P7U0_ASPVE</name>
<evidence type="ECO:0000256" key="4">
    <source>
        <dbReference type="ARBA" id="ARBA00023125"/>
    </source>
</evidence>
<dbReference type="AlphaFoldDB" id="A0A1L9P7U0"/>
<evidence type="ECO:0000313" key="8">
    <source>
        <dbReference type="EMBL" id="OJI97599.1"/>
    </source>
</evidence>
<keyword evidence="2" id="KW-0862">Zinc</keyword>
<dbReference type="CDD" id="cd00067">
    <property type="entry name" value="GAL4"/>
    <property type="match status" value="1"/>
</dbReference>
<dbReference type="GO" id="GO:0005634">
    <property type="term" value="C:nucleus"/>
    <property type="evidence" value="ECO:0007669"/>
    <property type="project" value="UniProtKB-SubCell"/>
</dbReference>
<evidence type="ECO:0000259" key="7">
    <source>
        <dbReference type="PROSITE" id="PS50048"/>
    </source>
</evidence>
<keyword evidence="6" id="KW-0539">Nucleus</keyword>
<evidence type="ECO:0000256" key="2">
    <source>
        <dbReference type="ARBA" id="ARBA00022833"/>
    </source>
</evidence>
<dbReference type="InterPro" id="IPR036864">
    <property type="entry name" value="Zn2-C6_fun-type_DNA-bd_sf"/>
</dbReference>
<dbReference type="OrthoDB" id="5226580at2759"/>
<dbReference type="SUPFAM" id="SSF57701">
    <property type="entry name" value="Zn2/Cys6 DNA-binding domain"/>
    <property type="match status" value="1"/>
</dbReference>
<organism evidence="8 9">
    <name type="scientific">Aspergillus versicolor CBS 583.65</name>
    <dbReference type="NCBI Taxonomy" id="1036611"/>
    <lineage>
        <taxon>Eukaryota</taxon>
        <taxon>Fungi</taxon>
        <taxon>Dikarya</taxon>
        <taxon>Ascomycota</taxon>
        <taxon>Pezizomycotina</taxon>
        <taxon>Eurotiomycetes</taxon>
        <taxon>Eurotiomycetidae</taxon>
        <taxon>Eurotiales</taxon>
        <taxon>Aspergillaceae</taxon>
        <taxon>Aspergillus</taxon>
        <taxon>Aspergillus subgen. Nidulantes</taxon>
    </lineage>
</organism>
<dbReference type="CDD" id="cd12148">
    <property type="entry name" value="fungal_TF_MHR"/>
    <property type="match status" value="1"/>
</dbReference>
<dbReference type="GO" id="GO:0008270">
    <property type="term" value="F:zinc ion binding"/>
    <property type="evidence" value="ECO:0007669"/>
    <property type="project" value="InterPro"/>
</dbReference>
<comment type="subcellular location">
    <subcellularLocation>
        <location evidence="1">Nucleus</location>
    </subcellularLocation>
</comment>
<reference evidence="9" key="1">
    <citation type="journal article" date="2017" name="Genome Biol.">
        <title>Comparative genomics reveals high biological diversity and specific adaptations in the industrially and medically important fungal genus Aspergillus.</title>
        <authorList>
            <person name="de Vries R.P."/>
            <person name="Riley R."/>
            <person name="Wiebenga A."/>
            <person name="Aguilar-Osorio G."/>
            <person name="Amillis S."/>
            <person name="Uchima C.A."/>
            <person name="Anderluh G."/>
            <person name="Asadollahi M."/>
            <person name="Askin M."/>
            <person name="Barry K."/>
            <person name="Battaglia E."/>
            <person name="Bayram O."/>
            <person name="Benocci T."/>
            <person name="Braus-Stromeyer S.A."/>
            <person name="Caldana C."/>
            <person name="Canovas D."/>
            <person name="Cerqueira G.C."/>
            <person name="Chen F."/>
            <person name="Chen W."/>
            <person name="Choi C."/>
            <person name="Clum A."/>
            <person name="Dos Santos R.A."/>
            <person name="Damasio A.R."/>
            <person name="Diallinas G."/>
            <person name="Emri T."/>
            <person name="Fekete E."/>
            <person name="Flipphi M."/>
            <person name="Freyberg S."/>
            <person name="Gallo A."/>
            <person name="Gournas C."/>
            <person name="Habgood R."/>
            <person name="Hainaut M."/>
            <person name="Harispe M.L."/>
            <person name="Henrissat B."/>
            <person name="Hilden K.S."/>
            <person name="Hope R."/>
            <person name="Hossain A."/>
            <person name="Karabika E."/>
            <person name="Karaffa L."/>
            <person name="Karanyi Z."/>
            <person name="Krasevec N."/>
            <person name="Kuo A."/>
            <person name="Kusch H."/>
            <person name="LaButti K."/>
            <person name="Lagendijk E.L."/>
            <person name="Lapidus A."/>
            <person name="Levasseur A."/>
            <person name="Lindquist E."/>
            <person name="Lipzen A."/>
            <person name="Logrieco A.F."/>
            <person name="MacCabe A."/>
            <person name="Maekelae M.R."/>
            <person name="Malavazi I."/>
            <person name="Melin P."/>
            <person name="Meyer V."/>
            <person name="Mielnichuk N."/>
            <person name="Miskei M."/>
            <person name="Molnar A.P."/>
            <person name="Mule G."/>
            <person name="Ngan C.Y."/>
            <person name="Orejas M."/>
            <person name="Orosz E."/>
            <person name="Ouedraogo J.P."/>
            <person name="Overkamp K.M."/>
            <person name="Park H.-S."/>
            <person name="Perrone G."/>
            <person name="Piumi F."/>
            <person name="Punt P.J."/>
            <person name="Ram A.F."/>
            <person name="Ramon A."/>
            <person name="Rauscher S."/>
            <person name="Record E."/>
            <person name="Riano-Pachon D.M."/>
            <person name="Robert V."/>
            <person name="Roehrig J."/>
            <person name="Ruller R."/>
            <person name="Salamov A."/>
            <person name="Salih N.S."/>
            <person name="Samson R.A."/>
            <person name="Sandor E."/>
            <person name="Sanguinetti M."/>
            <person name="Schuetze T."/>
            <person name="Sepcic K."/>
            <person name="Shelest E."/>
            <person name="Sherlock G."/>
            <person name="Sophianopoulou V."/>
            <person name="Squina F.M."/>
            <person name="Sun H."/>
            <person name="Susca A."/>
            <person name="Todd R.B."/>
            <person name="Tsang A."/>
            <person name="Unkles S.E."/>
            <person name="van de Wiele N."/>
            <person name="van Rossen-Uffink D."/>
            <person name="Oliveira J.V."/>
            <person name="Vesth T.C."/>
            <person name="Visser J."/>
            <person name="Yu J.-H."/>
            <person name="Zhou M."/>
            <person name="Andersen M.R."/>
            <person name="Archer D.B."/>
            <person name="Baker S.E."/>
            <person name="Benoit I."/>
            <person name="Brakhage A.A."/>
            <person name="Braus G.H."/>
            <person name="Fischer R."/>
            <person name="Frisvad J.C."/>
            <person name="Goldman G.H."/>
            <person name="Houbraken J."/>
            <person name="Oakley B."/>
            <person name="Pocsi I."/>
            <person name="Scazzocchio C."/>
            <person name="Seiboth B."/>
            <person name="vanKuyk P.A."/>
            <person name="Wortman J."/>
            <person name="Dyer P.S."/>
            <person name="Grigoriev I.V."/>
        </authorList>
    </citation>
    <scope>NUCLEOTIDE SEQUENCE [LARGE SCALE GENOMIC DNA]</scope>
    <source>
        <strain evidence="9">CBS 583.65</strain>
    </source>
</reference>
<dbReference type="PROSITE" id="PS50048">
    <property type="entry name" value="ZN2_CY6_FUNGAL_2"/>
    <property type="match status" value="1"/>
</dbReference>
<protein>
    <recommendedName>
        <fullName evidence="7">Zn(2)-C6 fungal-type domain-containing protein</fullName>
    </recommendedName>
</protein>
<dbReference type="STRING" id="1036611.A0A1L9P7U0"/>
<keyword evidence="3" id="KW-0805">Transcription regulation</keyword>
<dbReference type="RefSeq" id="XP_040663362.1">
    <property type="nucleotide sequence ID" value="XM_040808578.1"/>
</dbReference>
<accession>A0A1L9P7U0</accession>